<protein>
    <submittedName>
        <fullName evidence="1">Uncharacterized protein</fullName>
    </submittedName>
</protein>
<gene>
    <name evidence="1" type="ORF">GV829_04495</name>
</gene>
<accession>A0A6M4ARV9</accession>
<evidence type="ECO:0000313" key="2">
    <source>
        <dbReference type="Proteomes" id="UP000503018"/>
    </source>
</evidence>
<name>A0A6M4ARV9_9SPHN</name>
<sequence>MTDTSILTSAPQDVCPRVQAIAEQFRLWTRRYTRSMFGNFANITLAEHNAEAAVLEEANFPIWAGNASEKPITGWNPIYFNMDSGDIMGFYCRADAVGDDTWQQVFNFLHSALPYAYESAEGIGVKEPVCLISILGTFGPAIEQPIHDLVLELLAASRLGGIRLQAYVTASAEGDDLPEPREEFAPLDTADGRFEEASFDFCSLDAEHATACWGISFSGNGWDELVTLIQERSEAASNLLKHGSAANAETTP</sequence>
<dbReference type="KEGG" id="slan:GV829_04495"/>
<reference evidence="1 2" key="1">
    <citation type="submission" date="2020-01" db="EMBL/GenBank/DDBJ databases">
        <title>Sphingomonas sp. strain CSW-10.</title>
        <authorList>
            <person name="Chen W.-M."/>
        </authorList>
    </citation>
    <scope>NUCLEOTIDE SEQUENCE [LARGE SCALE GENOMIC DNA]</scope>
    <source>
        <strain evidence="1 2">CSW-10</strain>
    </source>
</reference>
<keyword evidence="2" id="KW-1185">Reference proteome</keyword>
<proteinExistence type="predicted"/>
<dbReference type="EMBL" id="CP053015">
    <property type="protein sequence ID" value="QJQ31794.1"/>
    <property type="molecule type" value="Genomic_DNA"/>
</dbReference>
<dbReference type="RefSeq" id="WP_169944247.1">
    <property type="nucleotide sequence ID" value="NZ_CP053015.1"/>
</dbReference>
<dbReference type="Proteomes" id="UP000503018">
    <property type="component" value="Chromosome"/>
</dbReference>
<evidence type="ECO:0000313" key="1">
    <source>
        <dbReference type="EMBL" id="QJQ31794.1"/>
    </source>
</evidence>
<dbReference type="AlphaFoldDB" id="A0A6M4ARV9"/>
<organism evidence="1 2">
    <name type="scientific">Sphingomonas lacunae</name>
    <dbReference type="NCBI Taxonomy" id="2698828"/>
    <lineage>
        <taxon>Bacteria</taxon>
        <taxon>Pseudomonadati</taxon>
        <taxon>Pseudomonadota</taxon>
        <taxon>Alphaproteobacteria</taxon>
        <taxon>Sphingomonadales</taxon>
        <taxon>Sphingomonadaceae</taxon>
        <taxon>Sphingomonas</taxon>
    </lineage>
</organism>